<evidence type="ECO:0000313" key="1">
    <source>
        <dbReference type="EMBL" id="SBW22827.1"/>
    </source>
</evidence>
<accession>A0A1C3NZ30</accession>
<dbReference type="EMBL" id="FLUV01001347">
    <property type="protein sequence ID" value="SBW22827.1"/>
    <property type="molecule type" value="Genomic_DNA"/>
</dbReference>
<dbReference type="InterPro" id="IPR046175">
    <property type="entry name" value="DUF6177"/>
</dbReference>
<proteinExistence type="predicted"/>
<name>A0A1C3NZ30_9ACTN</name>
<dbReference type="Proteomes" id="UP000199013">
    <property type="component" value="Unassembled WGS sequence"/>
</dbReference>
<protein>
    <submittedName>
        <fullName evidence="1">Uncharacterized protein</fullName>
    </submittedName>
</protein>
<keyword evidence="2" id="KW-1185">Reference proteome</keyword>
<organism evidence="1 2">
    <name type="scientific">Candidatus Protofrankia californiensis</name>
    <dbReference type="NCBI Taxonomy" id="1839754"/>
    <lineage>
        <taxon>Bacteria</taxon>
        <taxon>Bacillati</taxon>
        <taxon>Actinomycetota</taxon>
        <taxon>Actinomycetes</taxon>
        <taxon>Frankiales</taxon>
        <taxon>Frankiaceae</taxon>
        <taxon>Protofrankia</taxon>
    </lineage>
</organism>
<dbReference type="Pfam" id="PF19674">
    <property type="entry name" value="DUF6177"/>
    <property type="match status" value="1"/>
</dbReference>
<gene>
    <name evidence="1" type="ORF">FDG2_3190</name>
</gene>
<dbReference type="AlphaFoldDB" id="A0A1C3NZ30"/>
<evidence type="ECO:0000313" key="2">
    <source>
        <dbReference type="Proteomes" id="UP000199013"/>
    </source>
</evidence>
<reference evidence="2" key="1">
    <citation type="submission" date="2016-02" db="EMBL/GenBank/DDBJ databases">
        <authorList>
            <person name="Wibberg D."/>
        </authorList>
    </citation>
    <scope>NUCLEOTIDE SEQUENCE [LARGE SCALE GENOMIC DNA]</scope>
</reference>
<sequence>MGSISQPDTEAIDGLAEYLADRYTVRTLTVGLRPGRSDCTVEPRYAGHPIPYGLLVGPEGIAERGLEHARTAPAPHVLLTGPANRPSCWIRIVGGEGAQADPGKVLADTLAHFGLVEHLRVW</sequence>